<dbReference type="PROSITE" id="PS00840">
    <property type="entry name" value="SUMT_2"/>
    <property type="match status" value="1"/>
</dbReference>
<dbReference type="Proteomes" id="UP000515703">
    <property type="component" value="Chromosome"/>
</dbReference>
<dbReference type="AlphaFoldDB" id="A0A7I8DLE6"/>
<evidence type="ECO:0000259" key="9">
    <source>
        <dbReference type="Pfam" id="PF00590"/>
    </source>
</evidence>
<organism evidence="10 11">
    <name type="scientific">Anaerocolumna chitinilytica</name>
    <dbReference type="NCBI Taxonomy" id="1727145"/>
    <lineage>
        <taxon>Bacteria</taxon>
        <taxon>Bacillati</taxon>
        <taxon>Bacillota</taxon>
        <taxon>Clostridia</taxon>
        <taxon>Lachnospirales</taxon>
        <taxon>Lachnospiraceae</taxon>
        <taxon>Anaerocolumna</taxon>
    </lineage>
</organism>
<dbReference type="KEGG" id="acht:bsdcttw_22400"/>
<dbReference type="InterPro" id="IPR014776">
    <property type="entry name" value="4pyrrole_Mease_sub2"/>
</dbReference>
<dbReference type="InterPro" id="IPR003043">
    <property type="entry name" value="Uropor_MeTrfase_CS"/>
</dbReference>
<dbReference type="SUPFAM" id="SSF53790">
    <property type="entry name" value="Tetrapyrrole methylase"/>
    <property type="match status" value="1"/>
</dbReference>
<reference evidence="10 11" key="2">
    <citation type="submission" date="2020-08" db="EMBL/GenBank/DDBJ databases">
        <authorList>
            <person name="Ueki A."/>
            <person name="Tonouchi A."/>
        </authorList>
    </citation>
    <scope>NUCLEOTIDE SEQUENCE [LARGE SCALE GENOMIC DNA]</scope>
    <source>
        <strain evidence="10 11">CTTW</strain>
    </source>
</reference>
<dbReference type="EMBL" id="AP023368">
    <property type="protein sequence ID" value="BCJ99199.1"/>
    <property type="molecule type" value="Genomic_DNA"/>
</dbReference>
<dbReference type="InterPro" id="IPR035996">
    <property type="entry name" value="4pyrrol_Methylase_sf"/>
</dbReference>
<dbReference type="GO" id="GO:0030788">
    <property type="term" value="F:precorrin-2 C20-methyltransferase activity"/>
    <property type="evidence" value="ECO:0007669"/>
    <property type="project" value="InterPro"/>
</dbReference>
<evidence type="ECO:0000256" key="5">
    <source>
        <dbReference type="ARBA" id="ARBA00022679"/>
    </source>
</evidence>
<keyword evidence="5 8" id="KW-0808">Transferase</keyword>
<reference evidence="10 11" key="1">
    <citation type="submission" date="2020-08" db="EMBL/GenBank/DDBJ databases">
        <title>Draft genome sequencing of an Anaerocolumna strain isolated from anoxic soil subjected to BSD treatment.</title>
        <authorList>
            <person name="Uek A."/>
            <person name="Tonouchi A."/>
        </authorList>
    </citation>
    <scope>NUCLEOTIDE SEQUENCE [LARGE SCALE GENOMIC DNA]</scope>
    <source>
        <strain evidence="10 11">CTTW</strain>
    </source>
</reference>
<dbReference type="GO" id="GO:0009236">
    <property type="term" value="P:cobalamin biosynthetic process"/>
    <property type="evidence" value="ECO:0007669"/>
    <property type="project" value="UniProtKB-UniRule"/>
</dbReference>
<dbReference type="RefSeq" id="WP_185259472.1">
    <property type="nucleotide sequence ID" value="NZ_AP023368.1"/>
</dbReference>
<dbReference type="Gene3D" id="3.40.1010.10">
    <property type="entry name" value="Cobalt-precorrin-4 Transmethylase, Domain 1"/>
    <property type="match status" value="1"/>
</dbReference>
<dbReference type="UniPathway" id="UPA00148"/>
<keyword evidence="11" id="KW-1185">Reference proteome</keyword>
<keyword evidence="4 8" id="KW-0489">Methyltransferase</keyword>
<dbReference type="CDD" id="cd11645">
    <property type="entry name" value="Precorrin_2_C20_MT"/>
    <property type="match status" value="1"/>
</dbReference>
<evidence type="ECO:0000256" key="7">
    <source>
        <dbReference type="PIRNR" id="PIRNR036427"/>
    </source>
</evidence>
<dbReference type="GO" id="GO:0032259">
    <property type="term" value="P:methylation"/>
    <property type="evidence" value="ECO:0007669"/>
    <property type="project" value="UniProtKB-KW"/>
</dbReference>
<dbReference type="PIRSF" id="PIRSF036427">
    <property type="entry name" value="Precrrn-2_mtase"/>
    <property type="match status" value="1"/>
</dbReference>
<dbReference type="InterPro" id="IPR000878">
    <property type="entry name" value="4pyrrol_Mease"/>
</dbReference>
<gene>
    <name evidence="10" type="primary">cbiL</name>
    <name evidence="10" type="ORF">bsdcttw_22400</name>
</gene>
<evidence type="ECO:0000256" key="2">
    <source>
        <dbReference type="ARBA" id="ARBA00005879"/>
    </source>
</evidence>
<comment type="pathway">
    <text evidence="1">Cofactor biosynthesis; adenosylcobalamin biosynthesis.</text>
</comment>
<proteinExistence type="inferred from homology"/>
<evidence type="ECO:0000256" key="1">
    <source>
        <dbReference type="ARBA" id="ARBA00004953"/>
    </source>
</evidence>
<evidence type="ECO:0000256" key="3">
    <source>
        <dbReference type="ARBA" id="ARBA00022573"/>
    </source>
</evidence>
<comment type="similarity">
    <text evidence="2 7 8">Belongs to the precorrin methyltransferase family.</text>
</comment>
<dbReference type="NCBIfam" id="TIGR01467">
    <property type="entry name" value="cobI_cbiL"/>
    <property type="match status" value="1"/>
</dbReference>
<name>A0A7I8DLE6_9FIRM</name>
<protein>
    <submittedName>
        <fullName evidence="10">Precorrin-2 C(20)-methyltransferase</fullName>
    </submittedName>
</protein>
<keyword evidence="3" id="KW-0169">Cobalamin biosynthesis</keyword>
<accession>A0A7I8DLE6</accession>
<evidence type="ECO:0000313" key="11">
    <source>
        <dbReference type="Proteomes" id="UP000515703"/>
    </source>
</evidence>
<sequence>MDSVLYGIGVGPGDPEMLTLKAIRCIEESEVIILPSEPKEECYAYNIVKMICKEIDEKELVCLPFPMLKDKDKLQRAHDEIYGRISEYLAKGKKVAFLTIGDPCVYSTYSYIHSRVLEAGGKAVIINGIPSFCAASAALGISLGEKQEEIHIIPASYDIKSTMKLKGTRIYMKAGKGLKEVKEMLIEQGPENYVVYTVSNCGMDTEQLSFGVENLDENSGYLTLVIVKEKSIMEENN</sequence>
<evidence type="ECO:0000256" key="4">
    <source>
        <dbReference type="ARBA" id="ARBA00022603"/>
    </source>
</evidence>
<evidence type="ECO:0000313" key="10">
    <source>
        <dbReference type="EMBL" id="BCJ99199.1"/>
    </source>
</evidence>
<dbReference type="Pfam" id="PF00590">
    <property type="entry name" value="TP_methylase"/>
    <property type="match status" value="1"/>
</dbReference>
<dbReference type="Gene3D" id="3.30.950.10">
    <property type="entry name" value="Methyltransferase, Cobalt-precorrin-4 Transmethylase, Domain 2"/>
    <property type="match status" value="1"/>
</dbReference>
<dbReference type="PANTHER" id="PTHR43467">
    <property type="entry name" value="COBALT-PRECORRIN-2 C(20)-METHYLTRANSFERASE"/>
    <property type="match status" value="1"/>
</dbReference>
<feature type="domain" description="Tetrapyrrole methylase" evidence="9">
    <location>
        <begin position="5"/>
        <end position="208"/>
    </location>
</feature>
<evidence type="ECO:0000256" key="8">
    <source>
        <dbReference type="RuleBase" id="RU003960"/>
    </source>
</evidence>
<evidence type="ECO:0000256" key="6">
    <source>
        <dbReference type="ARBA" id="ARBA00022691"/>
    </source>
</evidence>
<dbReference type="InterPro" id="IPR006364">
    <property type="entry name" value="CobI/CbiL/CobIJ_dom"/>
</dbReference>
<dbReference type="PANTHER" id="PTHR43467:SF2">
    <property type="entry name" value="COBALT-PRECORRIN-2 C(20)-METHYLTRANSFERASE"/>
    <property type="match status" value="1"/>
</dbReference>
<keyword evidence="6" id="KW-0949">S-adenosyl-L-methionine</keyword>
<dbReference type="InterPro" id="IPR012382">
    <property type="entry name" value="CobI/CbiL"/>
</dbReference>
<dbReference type="InterPro" id="IPR014777">
    <property type="entry name" value="4pyrrole_Mease_sub1"/>
</dbReference>